<dbReference type="EMBL" id="JACXVP010000002">
    <property type="protein sequence ID" value="KAG5619623.1"/>
    <property type="molecule type" value="Genomic_DNA"/>
</dbReference>
<sequence length="67" mass="7416">MVLWQLLSHGVLDSNTLRHLYEPSHEPWSSPLVVKWLVKVSHSWAAQGSTALATMSHTTGRGGCHEP</sequence>
<name>A0A9J6A6D7_SOLCO</name>
<dbReference type="Proteomes" id="UP000824120">
    <property type="component" value="Chromosome 2"/>
</dbReference>
<evidence type="ECO:0000313" key="2">
    <source>
        <dbReference type="Proteomes" id="UP000824120"/>
    </source>
</evidence>
<protein>
    <submittedName>
        <fullName evidence="1">Uncharacterized protein</fullName>
    </submittedName>
</protein>
<gene>
    <name evidence="1" type="ORF">H5410_004841</name>
</gene>
<dbReference type="AlphaFoldDB" id="A0A9J6A6D7"/>
<comment type="caution">
    <text evidence="1">The sequence shown here is derived from an EMBL/GenBank/DDBJ whole genome shotgun (WGS) entry which is preliminary data.</text>
</comment>
<accession>A0A9J6A6D7</accession>
<organism evidence="1 2">
    <name type="scientific">Solanum commersonii</name>
    <name type="common">Commerson's wild potato</name>
    <name type="synonym">Commerson's nightshade</name>
    <dbReference type="NCBI Taxonomy" id="4109"/>
    <lineage>
        <taxon>Eukaryota</taxon>
        <taxon>Viridiplantae</taxon>
        <taxon>Streptophyta</taxon>
        <taxon>Embryophyta</taxon>
        <taxon>Tracheophyta</taxon>
        <taxon>Spermatophyta</taxon>
        <taxon>Magnoliopsida</taxon>
        <taxon>eudicotyledons</taxon>
        <taxon>Gunneridae</taxon>
        <taxon>Pentapetalae</taxon>
        <taxon>asterids</taxon>
        <taxon>lamiids</taxon>
        <taxon>Solanales</taxon>
        <taxon>Solanaceae</taxon>
        <taxon>Solanoideae</taxon>
        <taxon>Solaneae</taxon>
        <taxon>Solanum</taxon>
    </lineage>
</organism>
<proteinExistence type="predicted"/>
<keyword evidence="2" id="KW-1185">Reference proteome</keyword>
<reference evidence="1 2" key="1">
    <citation type="submission" date="2020-09" db="EMBL/GenBank/DDBJ databases">
        <title>De no assembly of potato wild relative species, Solanum commersonii.</title>
        <authorList>
            <person name="Cho K."/>
        </authorList>
    </citation>
    <scope>NUCLEOTIDE SEQUENCE [LARGE SCALE GENOMIC DNA]</scope>
    <source>
        <strain evidence="1">LZ3.2</strain>
        <tissue evidence="1">Leaf</tissue>
    </source>
</reference>
<evidence type="ECO:0000313" key="1">
    <source>
        <dbReference type="EMBL" id="KAG5619623.1"/>
    </source>
</evidence>